<evidence type="ECO:0000313" key="7">
    <source>
        <dbReference type="EMBL" id="NGP18282.1"/>
    </source>
</evidence>
<reference evidence="7 8" key="1">
    <citation type="submission" date="2020-02" db="EMBL/GenBank/DDBJ databases">
        <authorList>
            <person name="Khan S.A."/>
            <person name="Jeon C.O."/>
            <person name="Chun B.H."/>
        </authorList>
    </citation>
    <scope>NUCLEOTIDE SEQUENCE [LARGE SCALE GENOMIC DNA]</scope>
    <source>
        <strain evidence="7 8">H239</strain>
    </source>
</reference>
<evidence type="ECO:0000256" key="3">
    <source>
        <dbReference type="ARBA" id="ARBA00022692"/>
    </source>
</evidence>
<comment type="caution">
    <text evidence="7">The sequence shown here is derived from an EMBL/GenBank/DDBJ whole genome shotgun (WGS) entry which is preliminary data.</text>
</comment>
<dbReference type="Pfam" id="PF02653">
    <property type="entry name" value="BPD_transp_2"/>
    <property type="match status" value="1"/>
</dbReference>
<dbReference type="PANTHER" id="PTHR47089">
    <property type="entry name" value="ABC TRANSPORTER, PERMEASE PROTEIN"/>
    <property type="match status" value="1"/>
</dbReference>
<keyword evidence="2" id="KW-1003">Cell membrane</keyword>
<comment type="subcellular location">
    <subcellularLocation>
        <location evidence="1">Cell membrane</location>
        <topology evidence="1">Multi-pass membrane protein</topology>
    </subcellularLocation>
</comment>
<protein>
    <submittedName>
        <fullName evidence="7">ABC transporter permease</fullName>
    </submittedName>
</protein>
<dbReference type="EMBL" id="JAALFG010000002">
    <property type="protein sequence ID" value="NGP18282.1"/>
    <property type="molecule type" value="Genomic_DNA"/>
</dbReference>
<feature type="transmembrane region" description="Helical" evidence="6">
    <location>
        <begin position="93"/>
        <end position="109"/>
    </location>
</feature>
<dbReference type="Proteomes" id="UP000474802">
    <property type="component" value="Unassembled WGS sequence"/>
</dbReference>
<dbReference type="InterPro" id="IPR001851">
    <property type="entry name" value="ABC_transp_permease"/>
</dbReference>
<sequence>MQFRLEKRREPSKAMLYGTPIVAVLLTMIVGAILFSLIGFDGVGAVREIFITPFTNTYKWQDLGVKAAPLIIIGVGLSIAYRANVWNIGAEGQYVVGGLAATGVALATYQMTGWWILPLMILAGMAGGALYGAIPALLRTRLGVNEILTSLMLTYVSVQAIYYLVRAPWKDPMGMGFPQTRRFAADALLPNILPGTIVHAGVPIAIIVALVAWFVMSRSVFGYQMRVVGAAPHAARYGGFSENRTIWLAFLVSGALAGLAGALEVSGPFQRMVPGFPTNYGFTAIIVAFLGRLDPLGVIFGGLVIAVTFVGGEIAQTSIGLSNSATGVFQAMMLFFLLAGDLLVRYRIRRVTPQAEARA</sequence>
<keyword evidence="4 6" id="KW-1133">Transmembrane helix</keyword>
<feature type="transmembrane region" description="Helical" evidence="6">
    <location>
        <begin position="272"/>
        <end position="291"/>
    </location>
</feature>
<dbReference type="PANTHER" id="PTHR47089:SF1">
    <property type="entry name" value="GUANOSINE ABC TRANSPORTER PERMEASE PROTEIN NUPP"/>
    <property type="match status" value="1"/>
</dbReference>
<feature type="transmembrane region" description="Helical" evidence="6">
    <location>
        <begin position="147"/>
        <end position="165"/>
    </location>
</feature>
<dbReference type="GO" id="GO:0005886">
    <property type="term" value="C:plasma membrane"/>
    <property type="evidence" value="ECO:0007669"/>
    <property type="project" value="UniProtKB-SubCell"/>
</dbReference>
<feature type="transmembrane region" description="Helical" evidence="6">
    <location>
        <begin position="246"/>
        <end position="266"/>
    </location>
</feature>
<feature type="transmembrane region" description="Helical" evidence="6">
    <location>
        <begin position="197"/>
        <end position="216"/>
    </location>
</feature>
<keyword evidence="5 6" id="KW-0472">Membrane</keyword>
<feature type="transmembrane region" description="Helical" evidence="6">
    <location>
        <begin position="298"/>
        <end position="319"/>
    </location>
</feature>
<evidence type="ECO:0000256" key="4">
    <source>
        <dbReference type="ARBA" id="ARBA00022989"/>
    </source>
</evidence>
<dbReference type="AlphaFoldDB" id="A0A6M1SSC6"/>
<feature type="transmembrane region" description="Helical" evidence="6">
    <location>
        <begin position="325"/>
        <end position="344"/>
    </location>
</feature>
<keyword evidence="3 6" id="KW-0812">Transmembrane</keyword>
<evidence type="ECO:0000313" key="8">
    <source>
        <dbReference type="Proteomes" id="UP000474802"/>
    </source>
</evidence>
<evidence type="ECO:0000256" key="6">
    <source>
        <dbReference type="SAM" id="Phobius"/>
    </source>
</evidence>
<gene>
    <name evidence="7" type="ORF">G5575_11950</name>
</gene>
<keyword evidence="8" id="KW-1185">Reference proteome</keyword>
<reference evidence="7 8" key="2">
    <citation type="submission" date="2020-03" db="EMBL/GenBank/DDBJ databases">
        <title>Devosia chinhatensis sp. nov., isolated from a hexachlorocyclohexane (HCH) dump site in India.</title>
        <authorList>
            <person name="Kumar M."/>
            <person name="Lal R."/>
        </authorList>
    </citation>
    <scope>NUCLEOTIDE SEQUENCE [LARGE SCALE GENOMIC DNA]</scope>
    <source>
        <strain evidence="7 8">H239</strain>
    </source>
</reference>
<name>A0A6M1SSC6_9HYPH</name>
<feature type="transmembrane region" description="Helical" evidence="6">
    <location>
        <begin position="21"/>
        <end position="43"/>
    </location>
</feature>
<evidence type="ECO:0000256" key="1">
    <source>
        <dbReference type="ARBA" id="ARBA00004651"/>
    </source>
</evidence>
<feature type="transmembrane region" description="Helical" evidence="6">
    <location>
        <begin position="63"/>
        <end position="81"/>
    </location>
</feature>
<organism evidence="7 8">
    <name type="scientific">Devosia aurantiaca</name>
    <dbReference type="NCBI Taxonomy" id="2714858"/>
    <lineage>
        <taxon>Bacteria</taxon>
        <taxon>Pseudomonadati</taxon>
        <taxon>Pseudomonadota</taxon>
        <taxon>Alphaproteobacteria</taxon>
        <taxon>Hyphomicrobiales</taxon>
        <taxon>Devosiaceae</taxon>
        <taxon>Devosia</taxon>
    </lineage>
</organism>
<proteinExistence type="predicted"/>
<evidence type="ECO:0000256" key="2">
    <source>
        <dbReference type="ARBA" id="ARBA00022475"/>
    </source>
</evidence>
<evidence type="ECO:0000256" key="5">
    <source>
        <dbReference type="ARBA" id="ARBA00023136"/>
    </source>
</evidence>
<accession>A0A6M1SSC6</accession>
<dbReference type="CDD" id="cd06580">
    <property type="entry name" value="TM_PBP1_transp_TpRbsC_like"/>
    <property type="match status" value="1"/>
</dbReference>
<dbReference type="GO" id="GO:0022857">
    <property type="term" value="F:transmembrane transporter activity"/>
    <property type="evidence" value="ECO:0007669"/>
    <property type="project" value="InterPro"/>
</dbReference>
<feature type="transmembrane region" description="Helical" evidence="6">
    <location>
        <begin position="115"/>
        <end position="138"/>
    </location>
</feature>